<evidence type="ECO:0000313" key="2">
    <source>
        <dbReference type="Proteomes" id="UP000789901"/>
    </source>
</evidence>
<proteinExistence type="predicted"/>
<dbReference type="Proteomes" id="UP000789901">
    <property type="component" value="Unassembled WGS sequence"/>
</dbReference>
<evidence type="ECO:0000313" key="1">
    <source>
        <dbReference type="EMBL" id="CAG8471730.1"/>
    </source>
</evidence>
<keyword evidence="2" id="KW-1185">Reference proteome</keyword>
<gene>
    <name evidence="1" type="ORF">GMARGA_LOCUS809</name>
</gene>
<dbReference type="EMBL" id="CAJVQB010000160">
    <property type="protein sequence ID" value="CAG8471730.1"/>
    <property type="molecule type" value="Genomic_DNA"/>
</dbReference>
<organism evidence="1 2">
    <name type="scientific">Gigaspora margarita</name>
    <dbReference type="NCBI Taxonomy" id="4874"/>
    <lineage>
        <taxon>Eukaryota</taxon>
        <taxon>Fungi</taxon>
        <taxon>Fungi incertae sedis</taxon>
        <taxon>Mucoromycota</taxon>
        <taxon>Glomeromycotina</taxon>
        <taxon>Glomeromycetes</taxon>
        <taxon>Diversisporales</taxon>
        <taxon>Gigasporaceae</taxon>
        <taxon>Gigaspora</taxon>
    </lineage>
</organism>
<protein>
    <submittedName>
        <fullName evidence="1">31588_t:CDS:1</fullName>
    </submittedName>
</protein>
<reference evidence="1 2" key="1">
    <citation type="submission" date="2021-06" db="EMBL/GenBank/DDBJ databases">
        <authorList>
            <person name="Kallberg Y."/>
            <person name="Tangrot J."/>
            <person name="Rosling A."/>
        </authorList>
    </citation>
    <scope>NUCLEOTIDE SEQUENCE [LARGE SCALE GENOMIC DNA]</scope>
    <source>
        <strain evidence="1 2">120-4 pot B 10/14</strain>
    </source>
</reference>
<name>A0ABM8VXJ3_GIGMA</name>
<accession>A0ABM8VXJ3</accession>
<comment type="caution">
    <text evidence="1">The sequence shown here is derived from an EMBL/GenBank/DDBJ whole genome shotgun (WGS) entry which is preliminary data.</text>
</comment>
<sequence>MSSETLISAKWAIGRIIVSEARNIHICSEKIRVLFDVAKTAR</sequence>